<evidence type="ECO:0000259" key="2">
    <source>
        <dbReference type="Pfam" id="PF05048"/>
    </source>
</evidence>
<dbReference type="InterPro" id="IPR012334">
    <property type="entry name" value="Pectin_lyas_fold"/>
</dbReference>
<dbReference type="Gene3D" id="2.160.20.10">
    <property type="entry name" value="Single-stranded right-handed beta-helix, Pectin lyase-like"/>
    <property type="match status" value="1"/>
</dbReference>
<dbReference type="InterPro" id="IPR022441">
    <property type="entry name" value="Para_beta_helix_rpt-2"/>
</dbReference>
<feature type="non-terminal residue" evidence="3">
    <location>
        <position position="112"/>
    </location>
</feature>
<dbReference type="InterPro" id="IPR011050">
    <property type="entry name" value="Pectin_lyase_fold/virulence"/>
</dbReference>
<dbReference type="NCBIfam" id="TIGR03804">
    <property type="entry name" value="para_beta_helix"/>
    <property type="match status" value="1"/>
</dbReference>
<feature type="region of interest" description="Disordered" evidence="1">
    <location>
        <begin position="89"/>
        <end position="112"/>
    </location>
</feature>
<organism evidence="3">
    <name type="scientific">marine sediment metagenome</name>
    <dbReference type="NCBI Taxonomy" id="412755"/>
    <lineage>
        <taxon>unclassified sequences</taxon>
        <taxon>metagenomes</taxon>
        <taxon>ecological metagenomes</taxon>
    </lineage>
</organism>
<evidence type="ECO:0000256" key="1">
    <source>
        <dbReference type="SAM" id="MobiDB-lite"/>
    </source>
</evidence>
<comment type="caution">
    <text evidence="3">The sequence shown here is derived from an EMBL/GenBank/DDBJ whole genome shotgun (WGS) entry which is preliminary data.</text>
</comment>
<reference evidence="3" key="1">
    <citation type="journal article" date="2014" name="Front. Microbiol.">
        <title>High frequency of phylogenetically diverse reductive dehalogenase-homologous genes in deep subseafloor sedimentary metagenomes.</title>
        <authorList>
            <person name="Kawai M."/>
            <person name="Futagami T."/>
            <person name="Toyoda A."/>
            <person name="Takaki Y."/>
            <person name="Nishi S."/>
            <person name="Hori S."/>
            <person name="Arai W."/>
            <person name="Tsubouchi T."/>
            <person name="Morono Y."/>
            <person name="Uchiyama I."/>
            <person name="Ito T."/>
            <person name="Fujiyama A."/>
            <person name="Inagaki F."/>
            <person name="Takami H."/>
        </authorList>
    </citation>
    <scope>NUCLEOTIDE SEQUENCE</scope>
    <source>
        <strain evidence="3">Expedition CK06-06</strain>
    </source>
</reference>
<protein>
    <recommendedName>
        <fullName evidence="2">Periplasmic copper-binding protein NosD beta helix domain-containing protein</fullName>
    </recommendedName>
</protein>
<feature type="domain" description="Periplasmic copper-binding protein NosD beta helix" evidence="2">
    <location>
        <begin position="2"/>
        <end position="71"/>
    </location>
</feature>
<evidence type="ECO:0000313" key="3">
    <source>
        <dbReference type="EMBL" id="GAI08919.1"/>
    </source>
</evidence>
<dbReference type="Pfam" id="PF05048">
    <property type="entry name" value="NosD"/>
    <property type="match status" value="1"/>
</dbReference>
<dbReference type="InterPro" id="IPR007742">
    <property type="entry name" value="NosD_dom"/>
</dbReference>
<proteinExistence type="predicted"/>
<name>X1MRB2_9ZZZZ</name>
<dbReference type="AlphaFoldDB" id="X1MRB2"/>
<accession>X1MRB2</accession>
<gene>
    <name evidence="3" type="ORF">S06H3_23605</name>
</gene>
<sequence>MAGMVLEEAANNTLSENTINDNMYGIVLAGSSNRIYHNNFINNSEGNAYDYGTNIWDNGYPSGGNYWDDFDEPDEGAWDNDSDGIVDTPYDIPGEDNQDKYPLMNHEGRIQA</sequence>
<dbReference type="SUPFAM" id="SSF51126">
    <property type="entry name" value="Pectin lyase-like"/>
    <property type="match status" value="1"/>
</dbReference>
<dbReference type="EMBL" id="BARV01012869">
    <property type="protein sequence ID" value="GAI08919.1"/>
    <property type="molecule type" value="Genomic_DNA"/>
</dbReference>